<evidence type="ECO:0000256" key="1">
    <source>
        <dbReference type="ARBA" id="ARBA00023054"/>
    </source>
</evidence>
<dbReference type="GO" id="GO:0005826">
    <property type="term" value="C:actomyosin contractile ring"/>
    <property type="evidence" value="ECO:0007669"/>
    <property type="project" value="TreeGrafter"/>
</dbReference>
<comment type="function">
    <text evidence="3">Required for cytokinesis. Essential for the structural integrity of the cleavage furrow and for completion of cleavage furrow ingression. Plays a role in bleb assembly during metaphase and anaphase of mitosis. May play a significant role in podocyte cell migration.</text>
</comment>
<name>A0A2G9SHT6_AQUCT</name>
<dbReference type="OrthoDB" id="5915976at2759"/>
<dbReference type="GO" id="GO:0000281">
    <property type="term" value="P:mitotic cytokinesis"/>
    <property type="evidence" value="ECO:0007669"/>
    <property type="project" value="TreeGrafter"/>
</dbReference>
<keyword evidence="1" id="KW-0175">Coiled coil</keyword>
<dbReference type="Pfam" id="PF08174">
    <property type="entry name" value="Anillin"/>
    <property type="match status" value="1"/>
</dbReference>
<dbReference type="Pfam" id="PF00169">
    <property type="entry name" value="PH"/>
    <property type="match status" value="1"/>
</dbReference>
<evidence type="ECO:0000313" key="8">
    <source>
        <dbReference type="Proteomes" id="UP000228934"/>
    </source>
</evidence>
<dbReference type="FunFam" id="2.30.29.30:FF:000111">
    <property type="entry name" value="anillin isoform X1"/>
    <property type="match status" value="1"/>
</dbReference>
<dbReference type="InterPro" id="IPR001849">
    <property type="entry name" value="PH_domain"/>
</dbReference>
<evidence type="ECO:0000256" key="3">
    <source>
        <dbReference type="ARBA" id="ARBA00057106"/>
    </source>
</evidence>
<evidence type="ECO:0000256" key="5">
    <source>
        <dbReference type="SAM" id="MobiDB-lite"/>
    </source>
</evidence>
<dbReference type="Gene3D" id="2.30.29.30">
    <property type="entry name" value="Pleckstrin-homology domain (PH domain)/Phosphotyrosine-binding domain (PTB)"/>
    <property type="match status" value="1"/>
</dbReference>
<dbReference type="PROSITE" id="PS50003">
    <property type="entry name" value="PH_DOMAIN"/>
    <property type="match status" value="1"/>
</dbReference>
<accession>A0A2G9SHT6</accession>
<dbReference type="GO" id="GO:0032059">
    <property type="term" value="C:bleb"/>
    <property type="evidence" value="ECO:0007669"/>
    <property type="project" value="UniProtKB-SubCell"/>
</dbReference>
<evidence type="ECO:0000256" key="4">
    <source>
        <dbReference type="ARBA" id="ARBA00071355"/>
    </source>
</evidence>
<dbReference type="InterPro" id="IPR011993">
    <property type="entry name" value="PH-like_dom_sf"/>
</dbReference>
<dbReference type="AlphaFoldDB" id="A0A2G9SHT6"/>
<feature type="domain" description="PH" evidence="6">
    <location>
        <begin position="206"/>
        <end position="333"/>
    </location>
</feature>
<dbReference type="InterPro" id="IPR051364">
    <property type="entry name" value="Cytokinesis/Rho-signaling"/>
</dbReference>
<keyword evidence="8" id="KW-1185">Reference proteome</keyword>
<dbReference type="PANTHER" id="PTHR21538">
    <property type="entry name" value="ANILLIN/RHOTEKIN RTKN"/>
    <property type="match status" value="1"/>
</dbReference>
<feature type="region of interest" description="Disordered" evidence="5">
    <location>
        <begin position="163"/>
        <end position="184"/>
    </location>
</feature>
<dbReference type="GO" id="GO:0031106">
    <property type="term" value="P:septin ring organization"/>
    <property type="evidence" value="ECO:0007669"/>
    <property type="project" value="TreeGrafter"/>
</dbReference>
<dbReference type="InterPro" id="IPR037840">
    <property type="entry name" value="PH_Anillin"/>
</dbReference>
<dbReference type="EMBL" id="KV923950">
    <property type="protein sequence ID" value="PIO39719.1"/>
    <property type="molecule type" value="Genomic_DNA"/>
</dbReference>
<gene>
    <name evidence="7" type="ORF">AB205_0178050</name>
</gene>
<comment type="subcellular location">
    <subcellularLocation>
        <location evidence="2">Cell projection</location>
        <location evidence="2">Bleb</location>
    </subcellularLocation>
</comment>
<dbReference type="SMART" id="SM00233">
    <property type="entry name" value="PH"/>
    <property type="match status" value="1"/>
</dbReference>
<dbReference type="PANTHER" id="PTHR21538:SF27">
    <property type="entry name" value="ANILLIN"/>
    <property type="match status" value="1"/>
</dbReference>
<sequence length="350" mass="39267">ILNNEINLQQTVIHQASQALNCCTDEEHGKGTQTEAEAERLLLFATEKRAVLLAEINKLKSEGPQKRPQPSAHESTPSRGLISISEIFLPIKPDFICSTSQRPDAANYYFFIIIRAGAENMVATPLASISSSMKGDALTFPTTFTLIYVDVYSLAQRKESSALDKRKKASKTKNNKLSALASPGGPNAVRTSNFVLVGSHKLSLSSIGCNKFLLDKTMFEDVSGFGAWHRRWCVLSGYCISYWTYPDDEKRKNPIGRINLANCTSRKIEPANREFCARPNTLELITVRPQREGDRETLVSQCLDTLCVTKNWLSADTKDERNLWMQKLNQVLVDLRMWQPDACYRPATKV</sequence>
<dbReference type="GO" id="GO:0000915">
    <property type="term" value="P:actomyosin contractile ring assembly"/>
    <property type="evidence" value="ECO:0007669"/>
    <property type="project" value="TreeGrafter"/>
</dbReference>
<feature type="non-terminal residue" evidence="7">
    <location>
        <position position="1"/>
    </location>
</feature>
<dbReference type="Proteomes" id="UP000228934">
    <property type="component" value="Unassembled WGS sequence"/>
</dbReference>
<feature type="compositionally biased region" description="Basic residues" evidence="5">
    <location>
        <begin position="165"/>
        <end position="174"/>
    </location>
</feature>
<evidence type="ECO:0000256" key="2">
    <source>
        <dbReference type="ARBA" id="ARBA00043945"/>
    </source>
</evidence>
<proteinExistence type="predicted"/>
<dbReference type="CDD" id="cd01263">
    <property type="entry name" value="PH_anillin"/>
    <property type="match status" value="1"/>
</dbReference>
<dbReference type="SUPFAM" id="SSF50729">
    <property type="entry name" value="PH domain-like"/>
    <property type="match status" value="1"/>
</dbReference>
<evidence type="ECO:0000259" key="6">
    <source>
        <dbReference type="PROSITE" id="PS50003"/>
    </source>
</evidence>
<protein>
    <recommendedName>
        <fullName evidence="4">Anillin</fullName>
    </recommendedName>
</protein>
<evidence type="ECO:0000313" key="7">
    <source>
        <dbReference type="EMBL" id="PIO39719.1"/>
    </source>
</evidence>
<dbReference type="InterPro" id="IPR012966">
    <property type="entry name" value="AHD"/>
</dbReference>
<reference evidence="8" key="1">
    <citation type="journal article" date="2017" name="Nat. Commun.">
        <title>The North American bullfrog draft genome provides insight into hormonal regulation of long noncoding RNA.</title>
        <authorList>
            <person name="Hammond S.A."/>
            <person name="Warren R.L."/>
            <person name="Vandervalk B.P."/>
            <person name="Kucuk E."/>
            <person name="Khan H."/>
            <person name="Gibb E.A."/>
            <person name="Pandoh P."/>
            <person name="Kirk H."/>
            <person name="Zhao Y."/>
            <person name="Jones M."/>
            <person name="Mungall A.J."/>
            <person name="Coope R."/>
            <person name="Pleasance S."/>
            <person name="Moore R.A."/>
            <person name="Holt R.A."/>
            <person name="Round J.M."/>
            <person name="Ohora S."/>
            <person name="Walle B.V."/>
            <person name="Veldhoen N."/>
            <person name="Helbing C.C."/>
            <person name="Birol I."/>
        </authorList>
    </citation>
    <scope>NUCLEOTIDE SEQUENCE [LARGE SCALE GENOMIC DNA]</scope>
</reference>
<organism evidence="7 8">
    <name type="scientific">Aquarana catesbeiana</name>
    <name type="common">American bullfrog</name>
    <name type="synonym">Rana catesbeiana</name>
    <dbReference type="NCBI Taxonomy" id="8400"/>
    <lineage>
        <taxon>Eukaryota</taxon>
        <taxon>Metazoa</taxon>
        <taxon>Chordata</taxon>
        <taxon>Craniata</taxon>
        <taxon>Vertebrata</taxon>
        <taxon>Euteleostomi</taxon>
        <taxon>Amphibia</taxon>
        <taxon>Batrachia</taxon>
        <taxon>Anura</taxon>
        <taxon>Neobatrachia</taxon>
        <taxon>Ranoidea</taxon>
        <taxon>Ranidae</taxon>
        <taxon>Aquarana</taxon>
    </lineage>
</organism>